<dbReference type="AlphaFoldDB" id="A0A846WAU5"/>
<protein>
    <submittedName>
        <fullName evidence="6">TetR/AcrR family transcriptional regulator</fullName>
    </submittedName>
</protein>
<dbReference type="InterPro" id="IPR036271">
    <property type="entry name" value="Tet_transcr_reg_TetR-rel_C_sf"/>
</dbReference>
<keyword evidence="1" id="KW-0805">Transcription regulation</keyword>
<gene>
    <name evidence="6" type="ORF">HGA10_21115</name>
</gene>
<dbReference type="GO" id="GO:0003677">
    <property type="term" value="F:DNA binding"/>
    <property type="evidence" value="ECO:0007669"/>
    <property type="project" value="UniProtKB-UniRule"/>
</dbReference>
<keyword evidence="7" id="KW-1185">Reference proteome</keyword>
<feature type="domain" description="HTH tetR-type" evidence="5">
    <location>
        <begin position="12"/>
        <end position="72"/>
    </location>
</feature>
<evidence type="ECO:0000256" key="2">
    <source>
        <dbReference type="ARBA" id="ARBA00023125"/>
    </source>
</evidence>
<comment type="caution">
    <text evidence="6">The sequence shown here is derived from an EMBL/GenBank/DDBJ whole genome shotgun (WGS) entry which is preliminary data.</text>
</comment>
<dbReference type="Gene3D" id="1.10.357.10">
    <property type="entry name" value="Tetracycline Repressor, domain 2"/>
    <property type="match status" value="1"/>
</dbReference>
<evidence type="ECO:0000313" key="7">
    <source>
        <dbReference type="Proteomes" id="UP000572007"/>
    </source>
</evidence>
<dbReference type="Proteomes" id="UP000572007">
    <property type="component" value="Unassembled WGS sequence"/>
</dbReference>
<keyword evidence="2 4" id="KW-0238">DNA-binding</keyword>
<proteinExistence type="predicted"/>
<accession>A0A846WAU5</accession>
<dbReference type="EMBL" id="JAAXOM010000005">
    <property type="protein sequence ID" value="NKX89794.1"/>
    <property type="molecule type" value="Genomic_DNA"/>
</dbReference>
<feature type="DNA-binding region" description="H-T-H motif" evidence="4">
    <location>
        <begin position="35"/>
        <end position="54"/>
    </location>
</feature>
<evidence type="ECO:0000259" key="5">
    <source>
        <dbReference type="PROSITE" id="PS50977"/>
    </source>
</evidence>
<organism evidence="6 7">
    <name type="scientific">Nocardia coubleae</name>
    <dbReference type="NCBI Taxonomy" id="356147"/>
    <lineage>
        <taxon>Bacteria</taxon>
        <taxon>Bacillati</taxon>
        <taxon>Actinomycetota</taxon>
        <taxon>Actinomycetes</taxon>
        <taxon>Mycobacteriales</taxon>
        <taxon>Nocardiaceae</taxon>
        <taxon>Nocardia</taxon>
    </lineage>
</organism>
<dbReference type="Pfam" id="PF00440">
    <property type="entry name" value="TetR_N"/>
    <property type="match status" value="1"/>
</dbReference>
<dbReference type="InterPro" id="IPR001647">
    <property type="entry name" value="HTH_TetR"/>
</dbReference>
<evidence type="ECO:0000256" key="4">
    <source>
        <dbReference type="PROSITE-ProRule" id="PRU00335"/>
    </source>
</evidence>
<evidence type="ECO:0000256" key="3">
    <source>
        <dbReference type="ARBA" id="ARBA00023163"/>
    </source>
</evidence>
<sequence length="196" mass="21441">MTDSQTRAAPRAGKRERLVEAAARVFYEQGIEKTTIADIATAADVPVGNVYYYFKTKDQFVHAVIETHASTLAEVVAKLAPLPGPAERLKAMVDSWVDQRDLAARFGCPTGSLAAELDKRPDGFGGEPARLMSLLIDWARDQFTELGRPDAAELAVAFVAAYQGISLITNTFRDPDLMATEGERLKRWIDEVAGRG</sequence>
<dbReference type="RefSeq" id="WP_067636050.1">
    <property type="nucleotide sequence ID" value="NZ_JAAXOM010000005.1"/>
</dbReference>
<dbReference type="SUPFAM" id="SSF48498">
    <property type="entry name" value="Tetracyclin repressor-like, C-terminal domain"/>
    <property type="match status" value="1"/>
</dbReference>
<dbReference type="SUPFAM" id="SSF46689">
    <property type="entry name" value="Homeodomain-like"/>
    <property type="match status" value="1"/>
</dbReference>
<keyword evidence="3" id="KW-0804">Transcription</keyword>
<evidence type="ECO:0000256" key="1">
    <source>
        <dbReference type="ARBA" id="ARBA00023015"/>
    </source>
</evidence>
<name>A0A846WAU5_9NOCA</name>
<dbReference type="PRINTS" id="PR00455">
    <property type="entry name" value="HTHTETR"/>
</dbReference>
<evidence type="ECO:0000313" key="6">
    <source>
        <dbReference type="EMBL" id="NKX89794.1"/>
    </source>
</evidence>
<reference evidence="6 7" key="1">
    <citation type="submission" date="2020-04" db="EMBL/GenBank/DDBJ databases">
        <title>MicrobeNet Type strains.</title>
        <authorList>
            <person name="Nicholson A.C."/>
        </authorList>
    </citation>
    <scope>NUCLEOTIDE SEQUENCE [LARGE SCALE GENOMIC DNA]</scope>
    <source>
        <strain evidence="6 7">DSM 44960</strain>
    </source>
</reference>
<dbReference type="PROSITE" id="PS50977">
    <property type="entry name" value="HTH_TETR_2"/>
    <property type="match status" value="1"/>
</dbReference>
<dbReference type="PANTHER" id="PTHR47506:SF1">
    <property type="entry name" value="HTH-TYPE TRANSCRIPTIONAL REGULATOR YJDC"/>
    <property type="match status" value="1"/>
</dbReference>
<dbReference type="PANTHER" id="PTHR47506">
    <property type="entry name" value="TRANSCRIPTIONAL REGULATORY PROTEIN"/>
    <property type="match status" value="1"/>
</dbReference>
<dbReference type="InterPro" id="IPR009057">
    <property type="entry name" value="Homeodomain-like_sf"/>
</dbReference>